<feature type="transmembrane region" description="Helical" evidence="1">
    <location>
        <begin position="7"/>
        <end position="30"/>
    </location>
</feature>
<keyword evidence="1" id="KW-1133">Transmembrane helix</keyword>
<keyword evidence="1" id="KW-0472">Membrane</keyword>
<dbReference type="Proteomes" id="UP001183619">
    <property type="component" value="Unassembled WGS sequence"/>
</dbReference>
<keyword evidence="3" id="KW-1185">Reference proteome</keyword>
<comment type="caution">
    <text evidence="2">The sequence shown here is derived from an EMBL/GenBank/DDBJ whole genome shotgun (WGS) entry which is preliminary data.</text>
</comment>
<protein>
    <submittedName>
        <fullName evidence="2">Uncharacterized protein</fullName>
    </submittedName>
</protein>
<reference evidence="2 3" key="1">
    <citation type="submission" date="2023-07" db="EMBL/GenBank/DDBJ databases">
        <title>Sequencing the genomes of 1000 actinobacteria strains.</title>
        <authorList>
            <person name="Klenk H.-P."/>
        </authorList>
    </citation>
    <scope>NUCLEOTIDE SEQUENCE [LARGE SCALE GENOMIC DNA]</scope>
    <source>
        <strain evidence="2 3">DSM 44508</strain>
    </source>
</reference>
<keyword evidence="1" id="KW-0812">Transmembrane</keyword>
<evidence type="ECO:0000313" key="2">
    <source>
        <dbReference type="EMBL" id="MDR7354220.1"/>
    </source>
</evidence>
<evidence type="ECO:0000313" key="3">
    <source>
        <dbReference type="Proteomes" id="UP001183619"/>
    </source>
</evidence>
<accession>A0ABU2B6I8</accession>
<proteinExistence type="predicted"/>
<dbReference type="EMBL" id="JAVDYF010000001">
    <property type="protein sequence ID" value="MDR7354220.1"/>
    <property type="molecule type" value="Genomic_DNA"/>
</dbReference>
<name>A0ABU2B6I8_9CORY</name>
<organism evidence="2 3">
    <name type="scientific">Corynebacterium felinum</name>
    <dbReference type="NCBI Taxonomy" id="131318"/>
    <lineage>
        <taxon>Bacteria</taxon>
        <taxon>Bacillati</taxon>
        <taxon>Actinomycetota</taxon>
        <taxon>Actinomycetes</taxon>
        <taxon>Mycobacteriales</taxon>
        <taxon>Corynebacteriaceae</taxon>
        <taxon>Corynebacterium</taxon>
    </lineage>
</organism>
<evidence type="ECO:0000256" key="1">
    <source>
        <dbReference type="SAM" id="Phobius"/>
    </source>
</evidence>
<sequence length="33" mass="3256">MGTGGCGCVGGVVFVGLLWCVAFCVAHGVWRGG</sequence>
<gene>
    <name evidence="2" type="ORF">J2S37_000758</name>
</gene>